<feature type="compositionally biased region" description="Basic and acidic residues" evidence="1">
    <location>
        <begin position="311"/>
        <end position="320"/>
    </location>
</feature>
<dbReference type="AlphaFoldDB" id="A0A2K8TCA5"/>
<sequence>MEYENPKTKTRVRVRKDGQVENLGKSRDMKRVELDNVAKKVEQILCSRRKLVGPHVAASIFNKEMHIALNHGYNHKKYFEDHPGSDIWPEATKEDVLDASQIVIKNYSTRAGQFNGKDVDNLTDAQRAIRWVSRVPLDKVRVYGDFTSTNTSNDQSVHGEIMIKEQGVEGNKGEKARNYREKINQKMLNRQGEKEKSEEKEQGDSLYKPIRIGGTFEGKSCKRCHRELEANKGAASEQRMIYRTSGPHNGDGGISWRTTDGKEGVYAEENKLTELDRKAEEKKNSKRKREEEKRAADRRDAIGSGASIESYFKKPKGDKT</sequence>
<evidence type="ECO:0000256" key="1">
    <source>
        <dbReference type="SAM" id="MobiDB-lite"/>
    </source>
</evidence>
<accession>A0A2K8TCA5</accession>
<feature type="region of interest" description="Disordered" evidence="1">
    <location>
        <begin position="186"/>
        <end position="207"/>
    </location>
</feature>
<organism evidence="2 3">
    <name type="scientific">Nostoc flagelliforme CCNUN1</name>
    <dbReference type="NCBI Taxonomy" id="2038116"/>
    <lineage>
        <taxon>Bacteria</taxon>
        <taxon>Bacillati</taxon>
        <taxon>Cyanobacteriota</taxon>
        <taxon>Cyanophyceae</taxon>
        <taxon>Nostocales</taxon>
        <taxon>Nostocaceae</taxon>
        <taxon>Nostoc</taxon>
    </lineage>
</organism>
<proteinExistence type="predicted"/>
<dbReference type="EMBL" id="CP024793">
    <property type="protein sequence ID" value="AUB44685.1"/>
    <property type="molecule type" value="Genomic_DNA"/>
</dbReference>
<evidence type="ECO:0000313" key="2">
    <source>
        <dbReference type="EMBL" id="AUB44685.1"/>
    </source>
</evidence>
<feature type="compositionally biased region" description="Basic and acidic residues" evidence="1">
    <location>
        <begin position="191"/>
        <end position="203"/>
    </location>
</feature>
<protein>
    <submittedName>
        <fullName evidence="2">Uncharacterized protein</fullName>
    </submittedName>
</protein>
<gene>
    <name evidence="2" type="ORF">COO91_10923</name>
</gene>
<geneLocation type="plasmid" evidence="3">
    <name>pnfsy08</name>
</geneLocation>
<evidence type="ECO:0000313" key="3">
    <source>
        <dbReference type="Proteomes" id="UP000232003"/>
    </source>
</evidence>
<name>A0A2K8TCA5_9NOSO</name>
<dbReference type="Proteomes" id="UP000232003">
    <property type="component" value="Plasmid pNFSY08"/>
</dbReference>
<feature type="compositionally biased region" description="Basic and acidic residues" evidence="1">
    <location>
        <begin position="259"/>
        <end position="301"/>
    </location>
</feature>
<feature type="region of interest" description="Disordered" evidence="1">
    <location>
        <begin position="230"/>
        <end position="320"/>
    </location>
</feature>
<dbReference type="KEGG" id="nfl:COO91_10923"/>
<keyword evidence="3" id="KW-1185">Reference proteome</keyword>
<reference evidence="2 3" key="1">
    <citation type="submission" date="2017-11" db="EMBL/GenBank/DDBJ databases">
        <title>Complete genome of a free-living desiccation-tolerant cyanobacterium and its photosynthetic adaptation to extreme terrestrial habitat.</title>
        <authorList>
            <person name="Shang J."/>
        </authorList>
    </citation>
    <scope>NUCLEOTIDE SEQUENCE [LARGE SCALE GENOMIC DNA]</scope>
    <source>
        <strain evidence="2 3">CCNUN1</strain>
        <plasmid evidence="3">pnfsy08</plasmid>
    </source>
</reference>
<keyword evidence="2" id="KW-0614">Plasmid</keyword>
<dbReference type="RefSeq" id="WP_100904291.1">
    <property type="nucleotide sequence ID" value="NZ_CAWNNC010000009.1"/>
</dbReference>